<name>A0A915KTJ0_ROMCU</name>
<proteinExistence type="predicted"/>
<accession>A0A915KTJ0</accession>
<protein>
    <submittedName>
        <fullName evidence="2">Uncharacterized protein</fullName>
    </submittedName>
</protein>
<evidence type="ECO:0000313" key="1">
    <source>
        <dbReference type="Proteomes" id="UP000887565"/>
    </source>
</evidence>
<sequence>MLLKIFEKQEKNSGYAPSVLFVLYKRNGPEYKGNFGFVCTAFGGAQPQQQQSSGGLFGQTTAQAKPFGTGTGLFGSGTSTVFGQTQAVATQPAFNLFSSQGMNTQAAKPGGFTFGGTGTPISLIKAQQSMPNKKLLLCQAFKSEKTNLRRNGSRWKEASKTLEKSFFQHSLLRLSMADRNLYAIWLAKEEIVNEKSIRDNNQLKKRILKAWDQLDQCKMDYAIDQFRKRLKLVAKTQRRIKDFCKKIVNILLFAFGAFLNGDEISRNVAGIVARNVFYVPPIGISRMRENNIIKAKIDKIKNLEIKDKRIYDDKFDYRKANYESLQTYLAKADWTNLFEQCITVNDFYFLFLELTKKLMKNFVSEKKKLSKPSNLPKTRSQIADRSQFEFRQRGKYGTIKIAEQKRTHGTTVRRAAARCCHITRFETGVFQLIDQIRDFDFRTDRLNLIKFNPVIIGGIASLQIFGKNRYLMENLIFGQKEHV</sequence>
<dbReference type="Proteomes" id="UP000887565">
    <property type="component" value="Unplaced"/>
</dbReference>
<dbReference type="AlphaFoldDB" id="A0A915KTJ0"/>
<dbReference type="WBParaSite" id="nRc.2.0.1.t41796-RA">
    <property type="protein sequence ID" value="nRc.2.0.1.t41796-RA"/>
    <property type="gene ID" value="nRc.2.0.1.g41796"/>
</dbReference>
<evidence type="ECO:0000313" key="2">
    <source>
        <dbReference type="WBParaSite" id="nRc.2.0.1.t41796-RA"/>
    </source>
</evidence>
<keyword evidence="1" id="KW-1185">Reference proteome</keyword>
<organism evidence="1 2">
    <name type="scientific">Romanomermis culicivorax</name>
    <name type="common">Nematode worm</name>
    <dbReference type="NCBI Taxonomy" id="13658"/>
    <lineage>
        <taxon>Eukaryota</taxon>
        <taxon>Metazoa</taxon>
        <taxon>Ecdysozoa</taxon>
        <taxon>Nematoda</taxon>
        <taxon>Enoplea</taxon>
        <taxon>Dorylaimia</taxon>
        <taxon>Mermithida</taxon>
        <taxon>Mermithoidea</taxon>
        <taxon>Mermithidae</taxon>
        <taxon>Romanomermis</taxon>
    </lineage>
</organism>
<reference evidence="2" key="1">
    <citation type="submission" date="2022-11" db="UniProtKB">
        <authorList>
            <consortium name="WormBaseParasite"/>
        </authorList>
    </citation>
    <scope>IDENTIFICATION</scope>
</reference>